<evidence type="ECO:0000313" key="3">
    <source>
        <dbReference type="EMBL" id="CAJ1970076.1"/>
    </source>
</evidence>
<evidence type="ECO:0000256" key="1">
    <source>
        <dbReference type="SAM" id="MobiDB-lite"/>
    </source>
</evidence>
<accession>A0AAD2JPK1</accession>
<keyword evidence="2" id="KW-0472">Membrane</keyword>
<feature type="transmembrane region" description="Helical" evidence="2">
    <location>
        <begin position="266"/>
        <end position="283"/>
    </location>
</feature>
<feature type="transmembrane region" description="Helical" evidence="2">
    <location>
        <begin position="39"/>
        <end position="59"/>
    </location>
</feature>
<organism evidence="3 4">
    <name type="scientific">Cylindrotheca closterium</name>
    <dbReference type="NCBI Taxonomy" id="2856"/>
    <lineage>
        <taxon>Eukaryota</taxon>
        <taxon>Sar</taxon>
        <taxon>Stramenopiles</taxon>
        <taxon>Ochrophyta</taxon>
        <taxon>Bacillariophyta</taxon>
        <taxon>Bacillariophyceae</taxon>
        <taxon>Bacillariophycidae</taxon>
        <taxon>Bacillariales</taxon>
        <taxon>Bacillariaceae</taxon>
        <taxon>Cylindrotheca</taxon>
    </lineage>
</organism>
<evidence type="ECO:0000313" key="4">
    <source>
        <dbReference type="Proteomes" id="UP001295423"/>
    </source>
</evidence>
<feature type="transmembrane region" description="Helical" evidence="2">
    <location>
        <begin position="237"/>
        <end position="260"/>
    </location>
</feature>
<comment type="caution">
    <text evidence="3">The sequence shown here is derived from an EMBL/GenBank/DDBJ whole genome shotgun (WGS) entry which is preliminary data.</text>
</comment>
<evidence type="ECO:0000256" key="2">
    <source>
        <dbReference type="SAM" id="Phobius"/>
    </source>
</evidence>
<feature type="compositionally biased region" description="Low complexity" evidence="1">
    <location>
        <begin position="1"/>
        <end position="15"/>
    </location>
</feature>
<feature type="transmembrane region" description="Helical" evidence="2">
    <location>
        <begin position="173"/>
        <end position="194"/>
    </location>
</feature>
<keyword evidence="2" id="KW-1133">Transmembrane helix</keyword>
<feature type="transmembrane region" description="Helical" evidence="2">
    <location>
        <begin position="144"/>
        <end position="161"/>
    </location>
</feature>
<name>A0AAD2JPK1_9STRA</name>
<keyword evidence="2" id="KW-0812">Transmembrane</keyword>
<dbReference type="EMBL" id="CAKOGP040002458">
    <property type="protein sequence ID" value="CAJ1970076.1"/>
    <property type="molecule type" value="Genomic_DNA"/>
</dbReference>
<feature type="region of interest" description="Disordered" evidence="1">
    <location>
        <begin position="1"/>
        <end position="20"/>
    </location>
</feature>
<reference evidence="3" key="1">
    <citation type="submission" date="2023-08" db="EMBL/GenBank/DDBJ databases">
        <authorList>
            <person name="Audoor S."/>
            <person name="Bilcke G."/>
        </authorList>
    </citation>
    <scope>NUCLEOTIDE SEQUENCE</scope>
</reference>
<protein>
    <submittedName>
        <fullName evidence="3">Uncharacterized protein</fullName>
    </submittedName>
</protein>
<sequence>MTSSETTQTHEQQQQIDDVEHHCRTNTTTTTWNLQIFQIWMLVISLLFGGSSASLLYLYEMRLRPNARQAEVLTNRSMTLIIGYAYTRMILHVSTGKLLAEHSETFQLLAKPMNDDCAFILEPNSHVWVDRALQLTVHSRRDRLIHHAVASIWALLVIEWSSSSSFFLNDPSLFVTGAIMEGLAKFSYFFDFVARMNRAFIRNQTTCGECWESKAIVGADILFISKTARKQAQFMKLGFGVFLLAHFVAPFALVGVYLGSRRESTIVAWKLALPFIFVLFNLLDTSQYKALRKQSEYA</sequence>
<dbReference type="Proteomes" id="UP001295423">
    <property type="component" value="Unassembled WGS sequence"/>
</dbReference>
<dbReference type="AlphaFoldDB" id="A0AAD2JPK1"/>
<proteinExistence type="predicted"/>
<keyword evidence="4" id="KW-1185">Reference proteome</keyword>
<gene>
    <name evidence="3" type="ORF">CYCCA115_LOCUS24099</name>
</gene>